<dbReference type="InterPro" id="IPR003439">
    <property type="entry name" value="ABC_transporter-like_ATP-bd"/>
</dbReference>
<evidence type="ECO:0000256" key="7">
    <source>
        <dbReference type="ARBA" id="ARBA00022967"/>
    </source>
</evidence>
<evidence type="ECO:0000313" key="15">
    <source>
        <dbReference type="Proteomes" id="UP000076830"/>
    </source>
</evidence>
<keyword evidence="9" id="KW-0445">Lipid transport</keyword>
<evidence type="ECO:0000256" key="1">
    <source>
        <dbReference type="ARBA" id="ARBA00004651"/>
    </source>
</evidence>
<evidence type="ECO:0000256" key="9">
    <source>
        <dbReference type="ARBA" id="ARBA00023055"/>
    </source>
</evidence>
<dbReference type="STRING" id="1300342.I596_3144"/>
<comment type="subcellular location">
    <subcellularLocation>
        <location evidence="1">Cell membrane</location>
        <topology evidence="1">Multi-pass membrane protein</topology>
    </subcellularLocation>
</comment>
<feature type="transmembrane region" description="Helical" evidence="11">
    <location>
        <begin position="27"/>
        <end position="48"/>
    </location>
</feature>
<dbReference type="PANTHER" id="PTHR43394:SF1">
    <property type="entry name" value="ATP-BINDING CASSETTE SUB-FAMILY B MEMBER 10, MITOCHONDRIAL"/>
    <property type="match status" value="1"/>
</dbReference>
<dbReference type="CDD" id="cd18552">
    <property type="entry name" value="ABC_6TM_MsbA_like"/>
    <property type="match status" value="1"/>
</dbReference>
<keyword evidence="7" id="KW-1278">Translocase</keyword>
<keyword evidence="3" id="KW-1003">Cell membrane</keyword>
<keyword evidence="10 11" id="KW-0472">Membrane</keyword>
<feature type="domain" description="ABC transporter" evidence="12">
    <location>
        <begin position="348"/>
        <end position="582"/>
    </location>
</feature>
<dbReference type="PROSITE" id="PS00211">
    <property type="entry name" value="ABC_TRANSPORTER_1"/>
    <property type="match status" value="1"/>
</dbReference>
<evidence type="ECO:0000259" key="12">
    <source>
        <dbReference type="PROSITE" id="PS50893"/>
    </source>
</evidence>
<evidence type="ECO:0000256" key="3">
    <source>
        <dbReference type="ARBA" id="ARBA00022475"/>
    </source>
</evidence>
<evidence type="ECO:0000256" key="4">
    <source>
        <dbReference type="ARBA" id="ARBA00022692"/>
    </source>
</evidence>
<dbReference type="SUPFAM" id="SSF90123">
    <property type="entry name" value="ABC transporter transmembrane region"/>
    <property type="match status" value="1"/>
</dbReference>
<dbReference type="InterPro" id="IPR036640">
    <property type="entry name" value="ABC1_TM_sf"/>
</dbReference>
<protein>
    <submittedName>
        <fullName evidence="14">Lipid A export permease/ATP-binding protein MsbA</fullName>
    </submittedName>
</protein>
<accession>A0A160DX96</accession>
<sequence>MSRPDPSDPGASPWRVYRRLLGYSARYWPIGTLALIGMIFDAACGAAFTFVIKPMLDDLFVAKNAATIFWMPFFIVGLFLVRGVAVFIADYGIARVGRSVVMTLRGELFRKYLRLPAAWFGREASGKLISRATYTAEQVANASTDALKVVVLDGLMVIGQIAVMLYHSVRLTLALFVLAPVIALVVSVVGRRYRRINNRIQDSVGSVAGIVDEVVSGHREVRVYGGQTYEEDRFGKINGGIRRLALKVASTNALATSIVQLMAAIALALVIYLATRPTMLASMSPGTFMSLITAMLILLPSLKRLTTVQANIQRGVAAARDLFSVIDAEEEHDTGTFRCERARGAIEFRAVDFTYPEAATPALRGIDLVCPAGSVTALVGRSGSGKSSLVGLLPRFHDAQGGTILLDGRPLAEYTLESLRRQIALVSQQVVLFDDTVARNIAYGSLGEASIEAITAAAEAANAMGFIRQLPGGLDARIGEGGSLLSGGQRQRIAIARALLKDAPILILDEATSALDTESERLIQGALERLMRDRTVLVVAHRLSTIERADAIVVLDEGRIVEQGRHAELIAGGGYYAALHRMQFREASAAS</sequence>
<dbReference type="PROSITE" id="PS50929">
    <property type="entry name" value="ABC_TM1F"/>
    <property type="match status" value="1"/>
</dbReference>
<evidence type="ECO:0000256" key="2">
    <source>
        <dbReference type="ARBA" id="ARBA00022448"/>
    </source>
</evidence>
<feature type="transmembrane region" description="Helical" evidence="11">
    <location>
        <begin position="68"/>
        <end position="89"/>
    </location>
</feature>
<feature type="transmembrane region" description="Helical" evidence="11">
    <location>
        <begin position="146"/>
        <end position="166"/>
    </location>
</feature>
<dbReference type="KEGG" id="dko:I596_3144"/>
<dbReference type="InterPro" id="IPR011527">
    <property type="entry name" value="ABC1_TM_dom"/>
</dbReference>
<dbReference type="InterPro" id="IPR027417">
    <property type="entry name" value="P-loop_NTPase"/>
</dbReference>
<evidence type="ECO:0000256" key="6">
    <source>
        <dbReference type="ARBA" id="ARBA00022840"/>
    </source>
</evidence>
<keyword evidence="4 11" id="KW-0812">Transmembrane</keyword>
<proteinExistence type="predicted"/>
<evidence type="ECO:0000256" key="11">
    <source>
        <dbReference type="SAM" id="Phobius"/>
    </source>
</evidence>
<evidence type="ECO:0000256" key="10">
    <source>
        <dbReference type="ARBA" id="ARBA00023136"/>
    </source>
</evidence>
<evidence type="ECO:0000256" key="5">
    <source>
        <dbReference type="ARBA" id="ARBA00022741"/>
    </source>
</evidence>
<dbReference type="SMART" id="SM00382">
    <property type="entry name" value="AAA"/>
    <property type="match status" value="1"/>
</dbReference>
<dbReference type="FunFam" id="3.40.50.300:FF:000140">
    <property type="entry name" value="Lipid A export ATP-binding/permease protein MsbA"/>
    <property type="match status" value="1"/>
</dbReference>
<dbReference type="SUPFAM" id="SSF52540">
    <property type="entry name" value="P-loop containing nucleoside triphosphate hydrolases"/>
    <property type="match status" value="1"/>
</dbReference>
<evidence type="ECO:0000313" key="14">
    <source>
        <dbReference type="EMBL" id="ANB19134.1"/>
    </source>
</evidence>
<dbReference type="Gene3D" id="1.20.1560.10">
    <property type="entry name" value="ABC transporter type 1, transmembrane domain"/>
    <property type="match status" value="2"/>
</dbReference>
<keyword evidence="15" id="KW-1185">Reference proteome</keyword>
<dbReference type="InterPro" id="IPR011917">
    <property type="entry name" value="ABC_transpr_lipidA"/>
</dbReference>
<dbReference type="Proteomes" id="UP000076830">
    <property type="component" value="Chromosome"/>
</dbReference>
<dbReference type="GO" id="GO:0005524">
    <property type="term" value="F:ATP binding"/>
    <property type="evidence" value="ECO:0007669"/>
    <property type="project" value="UniProtKB-KW"/>
</dbReference>
<dbReference type="Pfam" id="PF00664">
    <property type="entry name" value="ABC_membrane"/>
    <property type="match status" value="1"/>
</dbReference>
<dbReference type="OrthoDB" id="9806127at2"/>
<dbReference type="AlphaFoldDB" id="A0A160DX96"/>
<keyword evidence="5" id="KW-0547">Nucleotide-binding</keyword>
<name>A0A160DX96_9GAMM</name>
<feature type="transmembrane region" description="Helical" evidence="11">
    <location>
        <begin position="280"/>
        <end position="299"/>
    </location>
</feature>
<organism evidence="14 15">
    <name type="scientific">Dokdonella koreensis DS-123</name>
    <dbReference type="NCBI Taxonomy" id="1300342"/>
    <lineage>
        <taxon>Bacteria</taxon>
        <taxon>Pseudomonadati</taxon>
        <taxon>Pseudomonadota</taxon>
        <taxon>Gammaproteobacteria</taxon>
        <taxon>Lysobacterales</taxon>
        <taxon>Rhodanobacteraceae</taxon>
        <taxon>Dokdonella</taxon>
    </lineage>
</organism>
<dbReference type="InterPro" id="IPR017871">
    <property type="entry name" value="ABC_transporter-like_CS"/>
</dbReference>
<dbReference type="GO" id="GO:0016887">
    <property type="term" value="F:ATP hydrolysis activity"/>
    <property type="evidence" value="ECO:0007669"/>
    <property type="project" value="InterPro"/>
</dbReference>
<dbReference type="EMBL" id="CP015249">
    <property type="protein sequence ID" value="ANB19134.1"/>
    <property type="molecule type" value="Genomic_DNA"/>
</dbReference>
<dbReference type="InterPro" id="IPR039421">
    <property type="entry name" value="Type_1_exporter"/>
</dbReference>
<keyword evidence="8 11" id="KW-1133">Transmembrane helix</keyword>
<dbReference type="Pfam" id="PF00005">
    <property type="entry name" value="ABC_tran"/>
    <property type="match status" value="1"/>
</dbReference>
<keyword evidence="2" id="KW-0813">Transport</keyword>
<dbReference type="GO" id="GO:0034040">
    <property type="term" value="F:ATPase-coupled lipid transmembrane transporter activity"/>
    <property type="evidence" value="ECO:0007669"/>
    <property type="project" value="InterPro"/>
</dbReference>
<dbReference type="PANTHER" id="PTHR43394">
    <property type="entry name" value="ATP-DEPENDENT PERMEASE MDL1, MITOCHONDRIAL"/>
    <property type="match status" value="1"/>
</dbReference>
<dbReference type="PROSITE" id="PS50893">
    <property type="entry name" value="ABC_TRANSPORTER_2"/>
    <property type="match status" value="1"/>
</dbReference>
<reference evidence="14 15" key="1">
    <citation type="submission" date="2016-04" db="EMBL/GenBank/DDBJ databases">
        <title>Complete genome sequence of Dokdonella koreensis DS-123T.</title>
        <authorList>
            <person name="Kim J.F."/>
            <person name="Lee H."/>
            <person name="Kwak M.-J."/>
        </authorList>
    </citation>
    <scope>NUCLEOTIDE SEQUENCE [LARGE SCALE GENOMIC DNA]</scope>
    <source>
        <strain evidence="14 15">DS-123</strain>
    </source>
</reference>
<dbReference type="GO" id="GO:0015421">
    <property type="term" value="F:ABC-type oligopeptide transporter activity"/>
    <property type="evidence" value="ECO:0007669"/>
    <property type="project" value="TreeGrafter"/>
</dbReference>
<evidence type="ECO:0000256" key="8">
    <source>
        <dbReference type="ARBA" id="ARBA00022989"/>
    </source>
</evidence>
<evidence type="ECO:0000259" key="13">
    <source>
        <dbReference type="PROSITE" id="PS50929"/>
    </source>
</evidence>
<dbReference type="Gene3D" id="3.40.50.300">
    <property type="entry name" value="P-loop containing nucleotide triphosphate hydrolases"/>
    <property type="match status" value="1"/>
</dbReference>
<keyword evidence="6 14" id="KW-0067">ATP-binding</keyword>
<gene>
    <name evidence="14" type="ORF">I596_3144</name>
</gene>
<feature type="transmembrane region" description="Helical" evidence="11">
    <location>
        <begin position="252"/>
        <end position="274"/>
    </location>
</feature>
<dbReference type="RefSeq" id="WP_067649556.1">
    <property type="nucleotide sequence ID" value="NZ_CP015249.1"/>
</dbReference>
<dbReference type="GO" id="GO:0005886">
    <property type="term" value="C:plasma membrane"/>
    <property type="evidence" value="ECO:0007669"/>
    <property type="project" value="UniProtKB-SubCell"/>
</dbReference>
<dbReference type="NCBIfam" id="TIGR02203">
    <property type="entry name" value="MsbA_lipidA"/>
    <property type="match status" value="1"/>
</dbReference>
<feature type="transmembrane region" description="Helical" evidence="11">
    <location>
        <begin position="172"/>
        <end position="190"/>
    </location>
</feature>
<dbReference type="PATRIC" id="fig|1300342.3.peg.3072"/>
<feature type="domain" description="ABC transmembrane type-1" evidence="13">
    <location>
        <begin position="33"/>
        <end position="314"/>
    </location>
</feature>
<dbReference type="InterPro" id="IPR003593">
    <property type="entry name" value="AAA+_ATPase"/>
</dbReference>